<dbReference type="PANTHER" id="PTHR23249">
    <property type="entry name" value="TRAFFICKING PROTEIN PARTICLE COMPLEX SUBUNIT"/>
    <property type="match status" value="1"/>
</dbReference>
<evidence type="ECO:0000256" key="3">
    <source>
        <dbReference type="ARBA" id="ARBA00022892"/>
    </source>
</evidence>
<dbReference type="Pfam" id="PF04099">
    <property type="entry name" value="Sybindin"/>
    <property type="match status" value="1"/>
</dbReference>
<evidence type="ECO:0000256" key="6">
    <source>
        <dbReference type="RuleBase" id="RU366065"/>
    </source>
</evidence>
<dbReference type="SMART" id="SM01399">
    <property type="entry name" value="Sybindin"/>
    <property type="match status" value="1"/>
</dbReference>
<reference evidence="8" key="2">
    <citation type="submission" date="2018-07" db="EMBL/GenBank/DDBJ databases">
        <authorList>
            <person name="Quirk P.G."/>
            <person name="Krulwich T.A."/>
        </authorList>
    </citation>
    <scope>NUCLEOTIDE SEQUENCE</scope>
    <source>
        <strain evidence="8">Anand</strain>
    </source>
</reference>
<dbReference type="GO" id="GO:0030008">
    <property type="term" value="C:TRAPP complex"/>
    <property type="evidence" value="ECO:0007669"/>
    <property type="project" value="UniProtKB-UniRule"/>
</dbReference>
<comment type="subunit">
    <text evidence="6">Part of the multisubunit transport protein particle (TRAPP) complex.</text>
</comment>
<dbReference type="InterPro" id="IPR011012">
    <property type="entry name" value="Longin-like_dom_sf"/>
</dbReference>
<keyword evidence="4 6" id="KW-0333">Golgi apparatus</keyword>
<evidence type="ECO:0000313" key="9">
    <source>
        <dbReference type="EMBL" id="SVP90007.1"/>
    </source>
</evidence>
<dbReference type="InterPro" id="IPR007233">
    <property type="entry name" value="TRAPPC"/>
</dbReference>
<name>Q4UHR2_THEAN</name>
<dbReference type="SUPFAM" id="SSF64356">
    <property type="entry name" value="SNARE-like"/>
    <property type="match status" value="1"/>
</dbReference>
<reference evidence="7 10" key="1">
    <citation type="journal article" date="2005" name="Science">
        <title>Genome of the host-cell transforming parasite Theileria annulata compared with T. parva.</title>
        <authorList>
            <person name="Pain A."/>
            <person name="Renauld H."/>
            <person name="Berriman M."/>
            <person name="Murphy L."/>
            <person name="Yeats C.A."/>
            <person name="Weir W."/>
            <person name="Kerhornou A."/>
            <person name="Aslett M."/>
            <person name="Bishop R."/>
            <person name="Bouchier C."/>
            <person name="Cochet M."/>
            <person name="Coulson R.M.R."/>
            <person name="Cronin A."/>
            <person name="de Villiers E.P."/>
            <person name="Fraser A."/>
            <person name="Fosker N."/>
            <person name="Gardner M."/>
            <person name="Goble A."/>
            <person name="Griffiths-Jones S."/>
            <person name="Harris D.E."/>
            <person name="Katzer F."/>
            <person name="Larke N."/>
            <person name="Lord A."/>
            <person name="Maser P."/>
            <person name="McKellar S."/>
            <person name="Mooney P."/>
            <person name="Morton F."/>
            <person name="Nene V."/>
            <person name="O'Neil S."/>
            <person name="Price C."/>
            <person name="Quail M.A."/>
            <person name="Rabbinowitsch E."/>
            <person name="Rawlings N.D."/>
            <person name="Rutter S."/>
            <person name="Saunders D."/>
            <person name="Seeger K."/>
            <person name="Shah T."/>
            <person name="Squares R."/>
            <person name="Squares S."/>
            <person name="Tivey A."/>
            <person name="Walker A.R."/>
            <person name="Woodward J."/>
            <person name="Dobbelaere D.A.E."/>
            <person name="Langsley G."/>
            <person name="Rajandream M.A."/>
            <person name="McKeever D."/>
            <person name="Shiels B."/>
            <person name="Tait A."/>
            <person name="Barrell B.G."/>
            <person name="Hall N."/>
        </authorList>
    </citation>
    <scope>NUCLEOTIDE SEQUENCE [LARGE SCALE GENOMIC DNA]</scope>
    <source>
        <strain evidence="10">Ankara</strain>
        <strain evidence="7">Ankara isolate clone C9</strain>
    </source>
</reference>
<accession>Q4UHR2</accession>
<evidence type="ECO:0000256" key="2">
    <source>
        <dbReference type="ARBA" id="ARBA00022824"/>
    </source>
</evidence>
<dbReference type="Proteomes" id="UP000001950">
    <property type="component" value="Chromosome 1"/>
</dbReference>
<proteinExistence type="inferred from homology"/>
<dbReference type="eggNOG" id="KOG3368">
    <property type="taxonomic scope" value="Eukaryota"/>
</dbReference>
<dbReference type="GO" id="GO:0005794">
    <property type="term" value="C:Golgi apparatus"/>
    <property type="evidence" value="ECO:0007669"/>
    <property type="project" value="UniProtKB-SubCell"/>
</dbReference>
<dbReference type="EMBL" id="UIVS01000001">
    <property type="protein sequence ID" value="SVP90007.1"/>
    <property type="molecule type" value="Genomic_DNA"/>
</dbReference>
<dbReference type="GO" id="GO:0006888">
    <property type="term" value="P:endoplasmic reticulum to Golgi vesicle-mediated transport"/>
    <property type="evidence" value="ECO:0007669"/>
    <property type="project" value="UniProtKB-UniRule"/>
</dbReference>
<dbReference type="KEGG" id="tan:TA06705"/>
<evidence type="ECO:0000313" key="8">
    <source>
        <dbReference type="EMBL" id="SVP88863.1"/>
    </source>
</evidence>
<evidence type="ECO:0000256" key="5">
    <source>
        <dbReference type="ARBA" id="ARBA00038167"/>
    </source>
</evidence>
<organism evidence="7 10">
    <name type="scientific">Theileria annulata</name>
    <dbReference type="NCBI Taxonomy" id="5874"/>
    <lineage>
        <taxon>Eukaryota</taxon>
        <taxon>Sar</taxon>
        <taxon>Alveolata</taxon>
        <taxon>Apicomplexa</taxon>
        <taxon>Aconoidasida</taxon>
        <taxon>Piroplasmida</taxon>
        <taxon>Theileriidae</taxon>
        <taxon>Theileria</taxon>
    </lineage>
</organism>
<dbReference type="FunCoup" id="Q4UHR2">
    <property type="interactions" value="1"/>
</dbReference>
<dbReference type="Gene3D" id="3.30.450.70">
    <property type="match status" value="1"/>
</dbReference>
<dbReference type="OMA" id="KLVCITS"/>
<comment type="subcellular location">
    <subcellularLocation>
        <location evidence="6">Endoplasmic reticulum</location>
    </subcellularLocation>
    <subcellularLocation>
        <location evidence="6">Golgi apparatus</location>
        <location evidence="6">cis-Golgi network</location>
    </subcellularLocation>
</comment>
<comment type="similarity">
    <text evidence="5">Belongs to the TRAPP small subunits family. BET5 subfamily.</text>
</comment>
<protein>
    <recommendedName>
        <fullName evidence="6">Trafficking protein particle complex subunit</fullName>
    </recommendedName>
</protein>
<dbReference type="OrthoDB" id="359923at2759"/>
<keyword evidence="2 6" id="KW-0256">Endoplasmic reticulum</keyword>
<dbReference type="EMBL" id="CR940347">
    <property type="protein sequence ID" value="CAI73377.1"/>
    <property type="molecule type" value="Genomic_DNA"/>
</dbReference>
<dbReference type="PANTHER" id="PTHR23249:SF16">
    <property type="entry name" value="TRAFFICKING PROTEIN PARTICLE COMPLEX SUBUNIT 1"/>
    <property type="match status" value="1"/>
</dbReference>
<dbReference type="InParanoid" id="Q4UHR2"/>
<dbReference type="GO" id="GO:0005783">
    <property type="term" value="C:endoplasmic reticulum"/>
    <property type="evidence" value="ECO:0007669"/>
    <property type="project" value="UniProtKB-SubCell"/>
</dbReference>
<keyword evidence="3 6" id="KW-0931">ER-Golgi transport</keyword>
<sequence length="162" mass="18682">MVEIYSFYIFYRFKLIYSNLYNNNVKNAIENLTHSTTSHNSSDVDGYKTYEKLLIGFLNGLKSFSKTICEINEINGFKGLSTSYFNSCTTHEYKIHYFETITGYKLVCFTSCDVPSLEDTLKFIYIDILTNLIIVNPTYVVGSRIDSTDFDKLIKKSLLSNL</sequence>
<gene>
    <name evidence="7" type="ORF">TA06705</name>
    <name evidence="8" type="ORF">TAT_000071500</name>
    <name evidence="9" type="ORF">TAV_000071000</name>
</gene>
<dbReference type="VEuPathDB" id="PiroplasmaDB:TA06705"/>
<evidence type="ECO:0000313" key="7">
    <source>
        <dbReference type="EMBL" id="CAI73377.1"/>
    </source>
</evidence>
<keyword evidence="10" id="KW-1185">Reference proteome</keyword>
<dbReference type="GeneID" id="3863486"/>
<evidence type="ECO:0000256" key="4">
    <source>
        <dbReference type="ARBA" id="ARBA00023034"/>
    </source>
</evidence>
<dbReference type="STRING" id="5874.Q4UHR2"/>
<keyword evidence="1 6" id="KW-0813">Transport</keyword>
<evidence type="ECO:0000256" key="1">
    <source>
        <dbReference type="ARBA" id="ARBA00022448"/>
    </source>
</evidence>
<dbReference type="EMBL" id="UIVT01000001">
    <property type="protein sequence ID" value="SVP88863.1"/>
    <property type="molecule type" value="Genomic_DNA"/>
</dbReference>
<dbReference type="AlphaFoldDB" id="Q4UHR2"/>
<evidence type="ECO:0000313" key="10">
    <source>
        <dbReference type="Proteomes" id="UP000001950"/>
    </source>
</evidence>
<dbReference type="RefSeq" id="XP_954054.1">
    <property type="nucleotide sequence ID" value="XM_948961.1"/>
</dbReference>